<dbReference type="Proteomes" id="UP000019484">
    <property type="component" value="Unassembled WGS sequence"/>
</dbReference>
<reference evidence="2 3" key="1">
    <citation type="submission" date="2013-03" db="EMBL/GenBank/DDBJ databases">
        <title>The Genome Sequence of Capronia coronata CBS 617.96.</title>
        <authorList>
            <consortium name="The Broad Institute Genomics Platform"/>
            <person name="Cuomo C."/>
            <person name="de Hoog S."/>
            <person name="Gorbushina A."/>
            <person name="Walker B."/>
            <person name="Young S.K."/>
            <person name="Zeng Q."/>
            <person name="Gargeya S."/>
            <person name="Fitzgerald M."/>
            <person name="Haas B."/>
            <person name="Abouelleil A."/>
            <person name="Allen A.W."/>
            <person name="Alvarado L."/>
            <person name="Arachchi H.M."/>
            <person name="Berlin A.M."/>
            <person name="Chapman S.B."/>
            <person name="Gainer-Dewar J."/>
            <person name="Goldberg J."/>
            <person name="Griggs A."/>
            <person name="Gujja S."/>
            <person name="Hansen M."/>
            <person name="Howarth C."/>
            <person name="Imamovic A."/>
            <person name="Ireland A."/>
            <person name="Larimer J."/>
            <person name="McCowan C."/>
            <person name="Murphy C."/>
            <person name="Pearson M."/>
            <person name="Poon T.W."/>
            <person name="Priest M."/>
            <person name="Roberts A."/>
            <person name="Saif S."/>
            <person name="Shea T."/>
            <person name="Sisk P."/>
            <person name="Sykes S."/>
            <person name="Wortman J."/>
            <person name="Nusbaum C."/>
            <person name="Birren B."/>
        </authorList>
    </citation>
    <scope>NUCLEOTIDE SEQUENCE [LARGE SCALE GENOMIC DNA]</scope>
    <source>
        <strain evidence="2 3">CBS 617.96</strain>
    </source>
</reference>
<organism evidence="2 3">
    <name type="scientific">Capronia coronata CBS 617.96</name>
    <dbReference type="NCBI Taxonomy" id="1182541"/>
    <lineage>
        <taxon>Eukaryota</taxon>
        <taxon>Fungi</taxon>
        <taxon>Dikarya</taxon>
        <taxon>Ascomycota</taxon>
        <taxon>Pezizomycotina</taxon>
        <taxon>Eurotiomycetes</taxon>
        <taxon>Chaetothyriomycetidae</taxon>
        <taxon>Chaetothyriales</taxon>
        <taxon>Herpotrichiellaceae</taxon>
        <taxon>Capronia</taxon>
    </lineage>
</organism>
<feature type="chain" id="PRO_5004933593" evidence="1">
    <location>
        <begin position="22"/>
        <end position="205"/>
    </location>
</feature>
<gene>
    <name evidence="2" type="ORF">A1O1_02081</name>
</gene>
<protein>
    <submittedName>
        <fullName evidence="2">Uncharacterized protein</fullName>
    </submittedName>
</protein>
<proteinExistence type="predicted"/>
<comment type="caution">
    <text evidence="2">The sequence shown here is derived from an EMBL/GenBank/DDBJ whole genome shotgun (WGS) entry which is preliminary data.</text>
</comment>
<dbReference type="AlphaFoldDB" id="W9ZGQ0"/>
<dbReference type="HOGENOM" id="CLU_1337353_0_0_1"/>
<feature type="signal peptide" evidence="1">
    <location>
        <begin position="1"/>
        <end position="21"/>
    </location>
</feature>
<name>W9ZGQ0_9EURO</name>
<keyword evidence="1" id="KW-0732">Signal</keyword>
<dbReference type="EMBL" id="AMWN01000002">
    <property type="protein sequence ID" value="EXJ93689.1"/>
    <property type="molecule type" value="Genomic_DNA"/>
</dbReference>
<evidence type="ECO:0000313" key="2">
    <source>
        <dbReference type="EMBL" id="EXJ93689.1"/>
    </source>
</evidence>
<sequence length="205" mass="22729">MKTSSISILTSLSSLLLSTNAWPLLPNVLERRKPASYSVVAVDGGSTEGSVASATTVTDAVTHTETLMTTQLSTLMVTESDTPATIVLTVTTAAPTTITDYMPGSVTTEISYCRRTGAHDDNIIIVNNHNRNDVNDIGYDIIDYDRNDINSNVIYDRNDDNYERYHDYTCSSSSTTSDLGWNICYNTAHQQHDNDNSDREFHFHF</sequence>
<keyword evidence="3" id="KW-1185">Reference proteome</keyword>
<dbReference type="OrthoDB" id="4161536at2759"/>
<evidence type="ECO:0000256" key="1">
    <source>
        <dbReference type="SAM" id="SignalP"/>
    </source>
</evidence>
<dbReference type="GeneID" id="19156982"/>
<dbReference type="eggNOG" id="ENOG502RSBT">
    <property type="taxonomic scope" value="Eukaryota"/>
</dbReference>
<evidence type="ECO:0000313" key="3">
    <source>
        <dbReference type="Proteomes" id="UP000019484"/>
    </source>
</evidence>
<accession>W9ZGQ0</accession>
<dbReference type="RefSeq" id="XP_007721183.1">
    <property type="nucleotide sequence ID" value="XM_007722993.1"/>
</dbReference>
<dbReference type="STRING" id="1182541.W9ZGQ0"/>